<dbReference type="PANTHER" id="PTHR11735:SF11">
    <property type="entry name" value="TRNA THREONYLCARBAMOYLADENOSINE BIOSYNTHESIS PROTEIN TSAB"/>
    <property type="match status" value="1"/>
</dbReference>
<dbReference type="EMBL" id="JBAKFJ010000001">
    <property type="protein sequence ID" value="MEX0385660.1"/>
    <property type="molecule type" value="Genomic_DNA"/>
</dbReference>
<dbReference type="InterPro" id="IPR022496">
    <property type="entry name" value="T6A_TsaB"/>
</dbReference>
<accession>A0ABV3S6K8</accession>
<evidence type="ECO:0000256" key="1">
    <source>
        <dbReference type="ARBA" id="ARBA00010493"/>
    </source>
</evidence>
<comment type="caution">
    <text evidence="5">The sequence shown here is derived from an EMBL/GenBank/DDBJ whole genome shotgun (WGS) entry which is preliminary data.</text>
</comment>
<keyword evidence="5" id="KW-0012">Acyltransferase</keyword>
<dbReference type="PANTHER" id="PTHR11735">
    <property type="entry name" value="TRNA N6-ADENOSINE THREONYLCARBAMOYLTRANSFERASE"/>
    <property type="match status" value="1"/>
</dbReference>
<evidence type="ECO:0000256" key="3">
    <source>
        <dbReference type="ARBA" id="ARBA00032446"/>
    </source>
</evidence>
<comment type="similarity">
    <text evidence="1">Belongs to the KAE1 / TsaD family. TsaB subfamily.</text>
</comment>
<keyword evidence="6" id="KW-1185">Reference proteome</keyword>
<name>A0ABV3S6K8_9GAMM</name>
<protein>
    <recommendedName>
        <fullName evidence="2">tRNA threonylcarbamoyladenosine biosynthesis protein TsaB</fullName>
    </recommendedName>
    <alternativeName>
        <fullName evidence="3">t(6)A37 threonylcarbamoyladenosine biosynthesis protein TsaB</fullName>
    </alternativeName>
</protein>
<dbReference type="NCBIfam" id="TIGR03725">
    <property type="entry name" value="T6A_YeaZ"/>
    <property type="match status" value="1"/>
</dbReference>
<dbReference type="SUPFAM" id="SSF53067">
    <property type="entry name" value="Actin-like ATPase domain"/>
    <property type="match status" value="2"/>
</dbReference>
<dbReference type="Pfam" id="PF00814">
    <property type="entry name" value="TsaD"/>
    <property type="match status" value="1"/>
</dbReference>
<dbReference type="Proteomes" id="UP001556653">
    <property type="component" value="Unassembled WGS sequence"/>
</dbReference>
<feature type="domain" description="Gcp-like" evidence="4">
    <location>
        <begin position="36"/>
        <end position="130"/>
    </location>
</feature>
<proteinExistence type="inferred from homology"/>
<gene>
    <name evidence="5" type="primary">tsaB</name>
    <name evidence="5" type="ORF">V6X64_01450</name>
</gene>
<dbReference type="InterPro" id="IPR043129">
    <property type="entry name" value="ATPase_NBD"/>
</dbReference>
<dbReference type="InterPro" id="IPR000905">
    <property type="entry name" value="Gcp-like_dom"/>
</dbReference>
<evidence type="ECO:0000313" key="6">
    <source>
        <dbReference type="Proteomes" id="UP001556653"/>
    </source>
</evidence>
<dbReference type="RefSeq" id="WP_367966141.1">
    <property type="nucleotide sequence ID" value="NZ_JBAKFI010000003.1"/>
</dbReference>
<sequence length="230" mass="23611">MTSFPILLGLDASTGTCSVSLAVGDTVETRLQRQRKGHAALLLALAEELLAEAGVARTAVDAIACTRGPGGFTGVRIGVGVAQGLALGLDRPVVPLSTLQVLAETAIRQERRGAGVLALLDARMGEVYGGLFRHQAGVPGTTVPVDLEWLGPPAPVSLPTGEWFGAGSGFEAYPDLASMVGLHSVGADCIPDMGAGMILASRQFAKGGGVPGHRLDPVYLRNRVADPPVS</sequence>
<dbReference type="GO" id="GO:0061711">
    <property type="term" value="F:tRNA N(6)-L-threonylcarbamoyladenine synthase activity"/>
    <property type="evidence" value="ECO:0007669"/>
    <property type="project" value="UniProtKB-EC"/>
</dbReference>
<keyword evidence="5" id="KW-0808">Transferase</keyword>
<reference evidence="5 6" key="1">
    <citation type="submission" date="2024-02" db="EMBL/GenBank/DDBJ databases">
        <title>New especies of Spiribacter isolated from saline water.</title>
        <authorList>
            <person name="Leon M.J."/>
            <person name="De La Haba R."/>
            <person name="Sanchez-Porro C."/>
            <person name="Ventosa A."/>
        </authorList>
    </citation>
    <scope>NUCLEOTIDE SEQUENCE [LARGE SCALE GENOMIC DNA]</scope>
    <source>
        <strain evidence="6">ag22IC4-227</strain>
    </source>
</reference>
<evidence type="ECO:0000256" key="2">
    <source>
        <dbReference type="ARBA" id="ARBA00019012"/>
    </source>
</evidence>
<organism evidence="5 6">
    <name type="scientific">Spiribacter onubensis</name>
    <dbReference type="NCBI Taxonomy" id="3122420"/>
    <lineage>
        <taxon>Bacteria</taxon>
        <taxon>Pseudomonadati</taxon>
        <taxon>Pseudomonadota</taxon>
        <taxon>Gammaproteobacteria</taxon>
        <taxon>Chromatiales</taxon>
        <taxon>Ectothiorhodospiraceae</taxon>
        <taxon>Spiribacter</taxon>
    </lineage>
</organism>
<dbReference type="Gene3D" id="3.30.420.40">
    <property type="match status" value="2"/>
</dbReference>
<evidence type="ECO:0000259" key="4">
    <source>
        <dbReference type="Pfam" id="PF00814"/>
    </source>
</evidence>
<evidence type="ECO:0000313" key="5">
    <source>
        <dbReference type="EMBL" id="MEX0385660.1"/>
    </source>
</evidence>